<keyword evidence="2" id="KW-0808">Transferase</keyword>
<reference evidence="4" key="2">
    <citation type="submission" date="2018-05" db="EMBL/GenBank/DDBJ databases">
        <title>OgluRS3 (Oryza glumaepatula Reference Sequence Version 3).</title>
        <authorList>
            <person name="Zhang J."/>
            <person name="Kudrna D."/>
            <person name="Lee S."/>
            <person name="Talag J."/>
            <person name="Welchert J."/>
            <person name="Wing R.A."/>
        </authorList>
    </citation>
    <scope>NUCLEOTIDE SEQUENCE [LARGE SCALE GENOMIC DNA]</scope>
</reference>
<dbReference type="Gene3D" id="3.40.50.300">
    <property type="entry name" value="P-loop containing nucleotide triphosphate hydrolases"/>
    <property type="match status" value="3"/>
</dbReference>
<evidence type="ECO:0000313" key="4">
    <source>
        <dbReference type="EnsemblPlants" id="OGLUM06G10410.1"/>
    </source>
</evidence>
<feature type="domain" description="Sulfotransferase" evidence="3">
    <location>
        <begin position="466"/>
        <end position="543"/>
    </location>
</feature>
<dbReference type="GO" id="GO:0008146">
    <property type="term" value="F:sulfotransferase activity"/>
    <property type="evidence" value="ECO:0007669"/>
    <property type="project" value="InterPro"/>
</dbReference>
<dbReference type="Proteomes" id="UP000026961">
    <property type="component" value="Chromosome 6"/>
</dbReference>
<evidence type="ECO:0000256" key="1">
    <source>
        <dbReference type="ARBA" id="ARBA00005771"/>
    </source>
</evidence>
<dbReference type="InterPro" id="IPR027417">
    <property type="entry name" value="P-loop_NTPase"/>
</dbReference>
<keyword evidence="5" id="KW-1185">Reference proteome</keyword>
<sequence length="710" mass="80063">MATAGISSATVGPVPFDDVDGELLSSERLAPEGLDHLADMVSSLPSKMEVNLPLKLRLYHGFWLAEIHVPAAVALRRRFVPRPDDVIVASLPKCGTTWLIALTFATMARHVHRPPAPASASSHPLHRLNPHQCLSFLEGLFTSGEEAKLDTLPSPRLMNTHMPLAMLPSPTLATTSANSSGNRGGCKVIYICWEPKDMIVSMWHYTRHLMPAVSFVETVESYCDNHSAKIYGPFWDHILGYWHASNEMPDHVLFLRYEELLRDPAGNVRKLARFIGLPFSEAEEEAGIVEAIVELCSLDRMRGFEANRTGYVDAQRKIPRETLFRKGVVGDWVNHMTPEMACRIWRSQGNASKQEFGISLERIYIWRFEGFKGDLSLGWGQWYGIEFNAVGPVPFKDIDVDGDQQATLFPEQPPKELADLADMVSSLPTKMDVCPPVRIFSYQRVWLTENWVAAAIALQRRFVHRPDDVIVASLPKCGTTWLNALAFATMARRAHPPTTARHPLRRLNPHQCLPFLEGLFMSRGEAVLDALPSPWLMNTHMPHVAERRHHRIRPPPRLQNDPVPDMTFAQVFESFCNGARLYGPFWDHILGYWHASAARRDNVLFLRYEDLLRDPAGNVRKLARFVGLPFSKAEEEAGVVDSIVELCSLNNMRNIEANKTGYMDPRLKIPRDALFRKGIIGDWANYMTPDMARRLDDIVADKLGSAGLTF</sequence>
<feature type="domain" description="Sulfotransferase" evidence="3">
    <location>
        <begin position="83"/>
        <end position="343"/>
    </location>
</feature>
<reference evidence="4" key="1">
    <citation type="submission" date="2015-04" db="UniProtKB">
        <authorList>
            <consortium name="EnsemblPlants"/>
        </authorList>
    </citation>
    <scope>IDENTIFICATION</scope>
</reference>
<accession>A0A0E0A7Q6</accession>
<evidence type="ECO:0000313" key="5">
    <source>
        <dbReference type="Proteomes" id="UP000026961"/>
    </source>
</evidence>
<dbReference type="InterPro" id="IPR000863">
    <property type="entry name" value="Sulfotransferase_dom"/>
</dbReference>
<dbReference type="eggNOG" id="KOG1584">
    <property type="taxonomic scope" value="Eukaryota"/>
</dbReference>
<feature type="domain" description="Sulfotransferase" evidence="3">
    <location>
        <begin position="563"/>
        <end position="704"/>
    </location>
</feature>
<dbReference type="Gramene" id="OGLUM06G10410.1">
    <property type="protein sequence ID" value="OGLUM06G10410.1"/>
    <property type="gene ID" value="OGLUM06G10410"/>
</dbReference>
<dbReference type="HOGENOM" id="CLU_027239_9_0_1"/>
<evidence type="ECO:0000259" key="3">
    <source>
        <dbReference type="Pfam" id="PF00685"/>
    </source>
</evidence>
<dbReference type="Pfam" id="PF00685">
    <property type="entry name" value="Sulfotransfer_1"/>
    <property type="match status" value="3"/>
</dbReference>
<organism evidence="4">
    <name type="scientific">Oryza glumipatula</name>
    <dbReference type="NCBI Taxonomy" id="40148"/>
    <lineage>
        <taxon>Eukaryota</taxon>
        <taxon>Viridiplantae</taxon>
        <taxon>Streptophyta</taxon>
        <taxon>Embryophyta</taxon>
        <taxon>Tracheophyta</taxon>
        <taxon>Spermatophyta</taxon>
        <taxon>Magnoliopsida</taxon>
        <taxon>Liliopsida</taxon>
        <taxon>Poales</taxon>
        <taxon>Poaceae</taxon>
        <taxon>BOP clade</taxon>
        <taxon>Oryzoideae</taxon>
        <taxon>Oryzeae</taxon>
        <taxon>Oryzinae</taxon>
        <taxon>Oryza</taxon>
    </lineage>
</organism>
<proteinExistence type="inferred from homology"/>
<evidence type="ECO:0000256" key="2">
    <source>
        <dbReference type="ARBA" id="ARBA00022679"/>
    </source>
</evidence>
<dbReference type="SUPFAM" id="SSF52540">
    <property type="entry name" value="P-loop containing nucleoside triphosphate hydrolases"/>
    <property type="match status" value="2"/>
</dbReference>
<name>A0A0E0A7Q6_9ORYZ</name>
<dbReference type="PANTHER" id="PTHR11783">
    <property type="entry name" value="SULFOTRANSFERASE SULT"/>
    <property type="match status" value="1"/>
</dbReference>
<dbReference type="AlphaFoldDB" id="A0A0E0A7Q6"/>
<dbReference type="EnsemblPlants" id="OGLUM06G10410.1">
    <property type="protein sequence ID" value="OGLUM06G10410.1"/>
    <property type="gene ID" value="OGLUM06G10410"/>
</dbReference>
<comment type="similarity">
    <text evidence="1">Belongs to the sulfotransferase 1 family.</text>
</comment>
<protein>
    <recommendedName>
        <fullName evidence="3">Sulfotransferase domain-containing protein</fullName>
    </recommendedName>
</protein>